<dbReference type="PANTHER" id="PTHR43235">
    <property type="entry name" value="GLUTAMINE AMIDOTRANSFERASE PB2B2.05-RELATED"/>
    <property type="match status" value="1"/>
</dbReference>
<dbReference type="FunFam" id="3.40.50.880:FF:000030">
    <property type="entry name" value="Gamma-glutamyl-gamma-aminobutyrate hydrolase PuuD"/>
    <property type="match status" value="1"/>
</dbReference>
<dbReference type="EMBL" id="QPII01000002">
    <property type="protein sequence ID" value="RCV91151.1"/>
    <property type="molecule type" value="Genomic_DNA"/>
</dbReference>
<comment type="catalytic activity">
    <reaction evidence="2">
        <text>4-(gamma-L-glutamylamino)butanoate + H2O = 4-aminobutanoate + L-glutamate</text>
        <dbReference type="Rhea" id="RHEA:19737"/>
        <dbReference type="ChEBI" id="CHEBI:15377"/>
        <dbReference type="ChEBI" id="CHEBI:29985"/>
        <dbReference type="ChEBI" id="CHEBI:58800"/>
        <dbReference type="ChEBI" id="CHEBI:59888"/>
        <dbReference type="EC" id="3.5.1.94"/>
    </reaction>
</comment>
<name>A0A368U2U9_9GAMM</name>
<dbReference type="GO" id="GO:0033969">
    <property type="term" value="F:gamma-glutamyl-gamma-aminobutyrate hydrolase activity"/>
    <property type="evidence" value="ECO:0007669"/>
    <property type="project" value="UniProtKB-EC"/>
</dbReference>
<comment type="caution">
    <text evidence="6">The sequence shown here is derived from an EMBL/GenBank/DDBJ whole genome shotgun (WGS) entry which is preliminary data.</text>
</comment>
<dbReference type="SUPFAM" id="SSF52317">
    <property type="entry name" value="Class I glutamine amidotransferase-like"/>
    <property type="match status" value="1"/>
</dbReference>
<evidence type="ECO:0000256" key="2">
    <source>
        <dbReference type="ARBA" id="ARBA00052718"/>
    </source>
</evidence>
<evidence type="ECO:0000313" key="7">
    <source>
        <dbReference type="Proteomes" id="UP000252405"/>
    </source>
</evidence>
<evidence type="ECO:0000313" key="6">
    <source>
        <dbReference type="EMBL" id="RCV91151.1"/>
    </source>
</evidence>
<comment type="function">
    <text evidence="3">Involved in the breakdown of putrescine via hydrolysis of the gamma-glutamyl linkage of gamma-glutamyl-gamma-aminobutyrate.</text>
</comment>
<keyword evidence="6" id="KW-0378">Hydrolase</keyword>
<dbReference type="InterPro" id="IPR029062">
    <property type="entry name" value="Class_I_gatase-like"/>
</dbReference>
<dbReference type="InterPro" id="IPR011697">
    <property type="entry name" value="Peptidase_C26"/>
</dbReference>
<dbReference type="Pfam" id="PF07722">
    <property type="entry name" value="Peptidase_C26"/>
    <property type="match status" value="1"/>
</dbReference>
<dbReference type="Proteomes" id="UP000252405">
    <property type="component" value="Unassembled WGS sequence"/>
</dbReference>
<dbReference type="EC" id="3.5.1.94" evidence="5"/>
<evidence type="ECO:0000256" key="4">
    <source>
        <dbReference type="ARBA" id="ARBA00060634"/>
    </source>
</evidence>
<dbReference type="PROSITE" id="PS51273">
    <property type="entry name" value="GATASE_TYPE_1"/>
    <property type="match status" value="1"/>
</dbReference>
<evidence type="ECO:0000256" key="1">
    <source>
        <dbReference type="ARBA" id="ARBA00011083"/>
    </source>
</evidence>
<accession>A0A368U2U9</accession>
<sequence length="262" mass="28535">MTTRPLVGVIACRREVEGHAAQMVTVKYLGALREYGLNPVILPVWSDQENDHEAARELLSRVDGLVLTGSYSNVEAHRYGAKRAPQNTRDDRDRDAAALTWIHEALDLALPLFGICRGFQELNVAFGGSLHQAVQAVPGMLDHREPGGTDKAAQYAPAHELDIRADGALARLFGDTRTRVNSLHQQGIKRLGEGLVAEAWAPDGLIEAVSVANAASFALAVQWHPEWQPCEHALHDALFRGFAEACRAHRGAVHPPSTTQLA</sequence>
<dbReference type="GO" id="GO:0005829">
    <property type="term" value="C:cytosol"/>
    <property type="evidence" value="ECO:0007669"/>
    <property type="project" value="TreeGrafter"/>
</dbReference>
<dbReference type="GO" id="GO:0006598">
    <property type="term" value="P:polyamine catabolic process"/>
    <property type="evidence" value="ECO:0007669"/>
    <property type="project" value="TreeGrafter"/>
</dbReference>
<dbReference type="OrthoDB" id="9813383at2"/>
<dbReference type="Gene3D" id="3.40.50.880">
    <property type="match status" value="1"/>
</dbReference>
<organism evidence="6 7">
    <name type="scientific">Billgrantia montanilacus</name>
    <dbReference type="NCBI Taxonomy" id="2282305"/>
    <lineage>
        <taxon>Bacteria</taxon>
        <taxon>Pseudomonadati</taxon>
        <taxon>Pseudomonadota</taxon>
        <taxon>Gammaproteobacteria</taxon>
        <taxon>Oceanospirillales</taxon>
        <taxon>Halomonadaceae</taxon>
        <taxon>Billgrantia</taxon>
    </lineage>
</organism>
<protein>
    <recommendedName>
        <fullName evidence="5">gamma-glutamyl-gamma-aminobutyrate hydrolase</fullName>
        <ecNumber evidence="5">3.5.1.94</ecNumber>
    </recommendedName>
</protein>
<reference evidence="6 7" key="1">
    <citation type="submission" date="2018-07" db="EMBL/GenBank/DDBJ databases">
        <title>Halomonas montanilacus sp. nov., isolated from Lake Pengyan on Tibetan Plateau.</title>
        <authorList>
            <person name="Lu H."/>
            <person name="Xing P."/>
            <person name="Wu Q."/>
        </authorList>
    </citation>
    <scope>NUCLEOTIDE SEQUENCE [LARGE SCALE GENOMIC DNA]</scope>
    <source>
        <strain evidence="6 7">PYC7W</strain>
    </source>
</reference>
<dbReference type="RefSeq" id="WP_114477791.1">
    <property type="nucleotide sequence ID" value="NZ_QPII01000002.1"/>
</dbReference>
<gene>
    <name evidence="6" type="ORF">DU505_04490</name>
</gene>
<comment type="similarity">
    <text evidence="1">Belongs to the peptidase C26 family.</text>
</comment>
<keyword evidence="7" id="KW-1185">Reference proteome</keyword>
<comment type="pathway">
    <text evidence="4">Amine and polyamine degradation; putrescine degradation; 4-aminobutanoate from putrescine: step 4/4.</text>
</comment>
<dbReference type="PANTHER" id="PTHR43235:SF1">
    <property type="entry name" value="GLUTAMINE AMIDOTRANSFERASE PB2B2.05-RELATED"/>
    <property type="match status" value="1"/>
</dbReference>
<dbReference type="AlphaFoldDB" id="A0A368U2U9"/>
<dbReference type="InterPro" id="IPR044668">
    <property type="entry name" value="PuuD-like"/>
</dbReference>
<dbReference type="CDD" id="cd01745">
    <property type="entry name" value="GATase1_2"/>
    <property type="match status" value="1"/>
</dbReference>
<evidence type="ECO:0000256" key="5">
    <source>
        <dbReference type="ARBA" id="ARBA00066788"/>
    </source>
</evidence>
<evidence type="ECO:0000256" key="3">
    <source>
        <dbReference type="ARBA" id="ARBA00055068"/>
    </source>
</evidence>
<proteinExistence type="inferred from homology"/>